<keyword evidence="11" id="KW-1185">Reference proteome</keyword>
<feature type="domain" description="ABC3 transporter permease C-terminal" evidence="7">
    <location>
        <begin position="321"/>
        <end position="435"/>
    </location>
</feature>
<dbReference type="Pfam" id="PF02687">
    <property type="entry name" value="FtsX"/>
    <property type="match status" value="1"/>
</dbReference>
<evidence type="ECO:0000256" key="3">
    <source>
        <dbReference type="ARBA" id="ARBA00022692"/>
    </source>
</evidence>
<dbReference type="GO" id="GO:0005524">
    <property type="term" value="F:ATP binding"/>
    <property type="evidence" value="ECO:0007669"/>
    <property type="project" value="UniProtKB-KW"/>
</dbReference>
<dbReference type="EMBL" id="VICD02000129">
    <property type="protein sequence ID" value="KAB8191030.1"/>
    <property type="molecule type" value="Genomic_DNA"/>
</dbReference>
<keyword evidence="3 6" id="KW-0812">Transmembrane</keyword>
<dbReference type="InterPro" id="IPR003838">
    <property type="entry name" value="ABC3_permease_C"/>
</dbReference>
<evidence type="ECO:0000259" key="8">
    <source>
        <dbReference type="Pfam" id="PF12704"/>
    </source>
</evidence>
<dbReference type="Proteomes" id="UP000249447">
    <property type="component" value="Chromosome"/>
</dbReference>
<feature type="transmembrane region" description="Helical" evidence="6">
    <location>
        <begin position="409"/>
        <end position="429"/>
    </location>
</feature>
<evidence type="ECO:0000313" key="11">
    <source>
        <dbReference type="Proteomes" id="UP000249447"/>
    </source>
</evidence>
<keyword evidence="4 6" id="KW-1133">Transmembrane helix</keyword>
<dbReference type="Pfam" id="PF12704">
    <property type="entry name" value="MacB_PCD"/>
    <property type="match status" value="1"/>
</dbReference>
<dbReference type="RefSeq" id="WP_111268182.1">
    <property type="nucleotide sequence ID" value="NZ_CP029843.1"/>
</dbReference>
<accession>A0A2U9TFY2</accession>
<evidence type="ECO:0000313" key="9">
    <source>
        <dbReference type="EMBL" id="AWV08539.1"/>
    </source>
</evidence>
<reference evidence="9 11" key="1">
    <citation type="submission" date="2018-05" db="EMBL/GenBank/DDBJ databases">
        <title>The complete genome of Lysobacter maris HZ9B, a marine bacterium antagonistic against terrestrial plant pathogens.</title>
        <authorList>
            <person name="Zhang X.-Q."/>
        </authorList>
    </citation>
    <scope>NUCLEOTIDE SEQUENCE [LARGE SCALE GENOMIC DNA]</scope>
    <source>
        <strain evidence="9 11">HZ9B</strain>
    </source>
</reference>
<reference evidence="10 12" key="2">
    <citation type="submission" date="2019-10" db="EMBL/GenBank/DDBJ databases">
        <title>Lysobacter alkalisoli sp. nov., isolated from saline-alkaline soil.</title>
        <authorList>
            <person name="Sun J.-Q."/>
        </authorList>
    </citation>
    <scope>NUCLEOTIDE SEQUENCE [LARGE SCALE GENOMIC DNA]</scope>
    <source>
        <strain evidence="10 12">KCTC 42381</strain>
    </source>
</reference>
<dbReference type="KEGG" id="lmb:C9I47_2869"/>
<protein>
    <submittedName>
        <fullName evidence="9">ABC transporter ATP-binding protein</fullName>
    </submittedName>
    <submittedName>
        <fullName evidence="10">FtsX-like permease family protein</fullName>
    </submittedName>
</protein>
<sequence>MFGYYFDLALRSFKRNRALTALMVLAIALGIGASMTTLTVFHVLSGDPIPSKSDRLFYVQMDAESIGGFQPGEEPQDQMTRFDSEQLLRDARGERQAMMSGISVVIEPPSPDLAPMQQDGRMSTADFFAMFEVPFEYGNGWSKADDDARARVAVLDHDLNQKLFGGGNSVGKSVRLDGSDFTVVGVLAPWNMQPRFYDVTQGRFNADEQLYVPFWTAIDLKFGTNGNMNCWQAPAALEDQEREQDPDGQLGVNANCAWLQYWVEMDPAKADDYRQYLSNYSDLQREGGRFERPTNVRLRNVMEWLDHNGIVPADVRLQVWLAFGFLSVCLLNTVGLLLAKFLRRSSEIGVRRALGASRAAIFAQCLVEAGVVGLVGGVLGLGLALLGLWAVRQQPTDYAPLAHLDPTMLATTFVLAIAASLVAGLLPAWRACQVTPAIQLKSQ</sequence>
<evidence type="ECO:0000313" key="12">
    <source>
        <dbReference type="Proteomes" id="UP000320431"/>
    </source>
</evidence>
<evidence type="ECO:0000313" key="10">
    <source>
        <dbReference type="EMBL" id="KAB8191030.1"/>
    </source>
</evidence>
<evidence type="ECO:0000259" key="7">
    <source>
        <dbReference type="Pfam" id="PF02687"/>
    </source>
</evidence>
<gene>
    <name evidence="9" type="ORF">C9I47_2869</name>
    <name evidence="10" type="ORF">FKV24_008135</name>
</gene>
<dbReference type="EMBL" id="CP029843">
    <property type="protein sequence ID" value="AWV08539.1"/>
    <property type="molecule type" value="Genomic_DNA"/>
</dbReference>
<dbReference type="PANTHER" id="PTHR30572">
    <property type="entry name" value="MEMBRANE COMPONENT OF TRANSPORTER-RELATED"/>
    <property type="match status" value="1"/>
</dbReference>
<keyword evidence="9" id="KW-0547">Nucleotide-binding</keyword>
<feature type="transmembrane region" description="Helical" evidence="6">
    <location>
        <begin position="319"/>
        <end position="339"/>
    </location>
</feature>
<dbReference type="OrthoDB" id="8735006at2"/>
<keyword evidence="5 6" id="KW-0472">Membrane</keyword>
<comment type="subcellular location">
    <subcellularLocation>
        <location evidence="1">Cell membrane</location>
        <topology evidence="1">Multi-pass membrane protein</topology>
    </subcellularLocation>
</comment>
<dbReference type="PANTHER" id="PTHR30572:SF18">
    <property type="entry name" value="ABC-TYPE MACROLIDE FAMILY EXPORT SYSTEM PERMEASE COMPONENT 2"/>
    <property type="match status" value="1"/>
</dbReference>
<evidence type="ECO:0000256" key="5">
    <source>
        <dbReference type="ARBA" id="ARBA00023136"/>
    </source>
</evidence>
<evidence type="ECO:0000256" key="4">
    <source>
        <dbReference type="ARBA" id="ARBA00022989"/>
    </source>
</evidence>
<dbReference type="InterPro" id="IPR050250">
    <property type="entry name" value="Macrolide_Exporter_MacB"/>
</dbReference>
<proteinExistence type="predicted"/>
<evidence type="ECO:0000256" key="1">
    <source>
        <dbReference type="ARBA" id="ARBA00004651"/>
    </source>
</evidence>
<feature type="transmembrane region" description="Helical" evidence="6">
    <location>
        <begin position="21"/>
        <end position="44"/>
    </location>
</feature>
<keyword evidence="9" id="KW-0067">ATP-binding</keyword>
<evidence type="ECO:0000256" key="6">
    <source>
        <dbReference type="SAM" id="Phobius"/>
    </source>
</evidence>
<dbReference type="AlphaFoldDB" id="A0A2U9TFY2"/>
<feature type="transmembrane region" description="Helical" evidence="6">
    <location>
        <begin position="360"/>
        <end position="389"/>
    </location>
</feature>
<feature type="domain" description="MacB-like periplasmic core" evidence="8">
    <location>
        <begin position="20"/>
        <end position="217"/>
    </location>
</feature>
<evidence type="ECO:0000256" key="2">
    <source>
        <dbReference type="ARBA" id="ARBA00022475"/>
    </source>
</evidence>
<dbReference type="InterPro" id="IPR025857">
    <property type="entry name" value="MacB_PCD"/>
</dbReference>
<keyword evidence="2" id="KW-1003">Cell membrane</keyword>
<name>A0A2U9TFY2_9GAMM</name>
<dbReference type="Proteomes" id="UP000320431">
    <property type="component" value="Unassembled WGS sequence"/>
</dbReference>
<dbReference type="GO" id="GO:0022857">
    <property type="term" value="F:transmembrane transporter activity"/>
    <property type="evidence" value="ECO:0007669"/>
    <property type="project" value="TreeGrafter"/>
</dbReference>
<dbReference type="GO" id="GO:0005886">
    <property type="term" value="C:plasma membrane"/>
    <property type="evidence" value="ECO:0007669"/>
    <property type="project" value="UniProtKB-SubCell"/>
</dbReference>
<organism evidence="9 11">
    <name type="scientific">Marilutibacter maris</name>
    <dbReference type="NCBI Taxonomy" id="1605891"/>
    <lineage>
        <taxon>Bacteria</taxon>
        <taxon>Pseudomonadati</taxon>
        <taxon>Pseudomonadota</taxon>
        <taxon>Gammaproteobacteria</taxon>
        <taxon>Lysobacterales</taxon>
        <taxon>Lysobacteraceae</taxon>
        <taxon>Marilutibacter</taxon>
    </lineage>
</organism>